<feature type="compositionally biased region" description="Pro residues" evidence="1">
    <location>
        <begin position="50"/>
        <end position="103"/>
    </location>
</feature>
<name>A0A162KHK4_CORDF</name>
<protein>
    <submittedName>
        <fullName evidence="2">Uncharacterized protein</fullName>
    </submittedName>
</protein>
<dbReference type="InterPro" id="IPR046670">
    <property type="entry name" value="DUF6540"/>
</dbReference>
<dbReference type="Pfam" id="PF20174">
    <property type="entry name" value="DUF6540"/>
    <property type="match status" value="1"/>
</dbReference>
<dbReference type="Proteomes" id="UP000076881">
    <property type="component" value="Unassembled WGS sequence"/>
</dbReference>
<gene>
    <name evidence="2" type="ORF">LEL_07016</name>
</gene>
<dbReference type="OrthoDB" id="4870696at2759"/>
<feature type="compositionally biased region" description="Polar residues" evidence="1">
    <location>
        <begin position="31"/>
        <end position="46"/>
    </location>
</feature>
<organism evidence="2 3">
    <name type="scientific">Akanthomyces lecanii RCEF 1005</name>
    <dbReference type="NCBI Taxonomy" id="1081108"/>
    <lineage>
        <taxon>Eukaryota</taxon>
        <taxon>Fungi</taxon>
        <taxon>Dikarya</taxon>
        <taxon>Ascomycota</taxon>
        <taxon>Pezizomycotina</taxon>
        <taxon>Sordariomycetes</taxon>
        <taxon>Hypocreomycetidae</taxon>
        <taxon>Hypocreales</taxon>
        <taxon>Cordycipitaceae</taxon>
        <taxon>Akanthomyces</taxon>
        <taxon>Cordyceps confragosa</taxon>
    </lineage>
</organism>
<evidence type="ECO:0000313" key="2">
    <source>
        <dbReference type="EMBL" id="OAA75028.1"/>
    </source>
</evidence>
<dbReference type="STRING" id="1081108.A0A162KHK4"/>
<reference evidence="2 3" key="1">
    <citation type="journal article" date="2016" name="Genome Biol. Evol.">
        <title>Divergent and convergent evolution of fungal pathogenicity.</title>
        <authorList>
            <person name="Shang Y."/>
            <person name="Xiao G."/>
            <person name="Zheng P."/>
            <person name="Cen K."/>
            <person name="Zhan S."/>
            <person name="Wang C."/>
        </authorList>
    </citation>
    <scope>NUCLEOTIDE SEQUENCE [LARGE SCALE GENOMIC DNA]</scope>
    <source>
        <strain evidence="2 3">RCEF 1005</strain>
    </source>
</reference>
<sequence length="320" mass="34921">MFVNEYCTGVLAANGEQRCLRVSTLYRSNNRQSTNSAEVTNIQHNTLRPCCPPPSYETLPPPAYDSLSPPPPAYEALPPPPPDYESIPPPPYESLPPPPPPYERLPCSGSSSTRLTLPPISALLSSMGSAASSSPPPPYTRLPLTTTTAAAAAAPRFPIFHTRYYSASDRPDSSQDRHKLYILTGEDNPRARGIYLHITGTRRRRNLCCRETPGDVPENTRGLRESTLLGSVSADDLDELVSLCYQGLPDLLAKSSTSRKRGPLRSKGMSCRFLLYTLEMPPPPYSKNRALEPLASASPSQEWVAAVIALAFSSGLLQRI</sequence>
<proteinExistence type="predicted"/>
<dbReference type="AlphaFoldDB" id="A0A162KHK4"/>
<comment type="caution">
    <text evidence="2">The sequence shown here is derived from an EMBL/GenBank/DDBJ whole genome shotgun (WGS) entry which is preliminary data.</text>
</comment>
<accession>A0A162KHK4</accession>
<feature type="region of interest" description="Disordered" evidence="1">
    <location>
        <begin position="31"/>
        <end position="112"/>
    </location>
</feature>
<keyword evidence="3" id="KW-1185">Reference proteome</keyword>
<dbReference type="EMBL" id="AZHF01000005">
    <property type="protein sequence ID" value="OAA75028.1"/>
    <property type="molecule type" value="Genomic_DNA"/>
</dbReference>
<evidence type="ECO:0000256" key="1">
    <source>
        <dbReference type="SAM" id="MobiDB-lite"/>
    </source>
</evidence>
<evidence type="ECO:0000313" key="3">
    <source>
        <dbReference type="Proteomes" id="UP000076881"/>
    </source>
</evidence>